<dbReference type="InterPro" id="IPR040530">
    <property type="entry name" value="T6SS_TssR-like_N"/>
</dbReference>
<feature type="domain" description="Type VI secretion system TssR-like C-terminal" evidence="3">
    <location>
        <begin position="623"/>
        <end position="768"/>
    </location>
</feature>
<feature type="domain" description="Type VI secretion system TssR-like second" evidence="2">
    <location>
        <begin position="156"/>
        <end position="240"/>
    </location>
</feature>
<evidence type="ECO:0000259" key="4">
    <source>
        <dbReference type="Pfam" id="PF20782"/>
    </source>
</evidence>
<name>A0A6H0KN05_9BACE</name>
<dbReference type="Pfam" id="PF17643">
    <property type="entry name" value="TssR"/>
    <property type="match status" value="1"/>
</dbReference>
<evidence type="ECO:0000313" key="5">
    <source>
        <dbReference type="EMBL" id="QIU94854.1"/>
    </source>
</evidence>
<keyword evidence="6" id="KW-1185">Reference proteome</keyword>
<evidence type="ECO:0000259" key="3">
    <source>
        <dbReference type="Pfam" id="PF20781"/>
    </source>
</evidence>
<organism evidence="5 6">
    <name type="scientific">Bacteroides faecium</name>
    <dbReference type="NCBI Taxonomy" id="2715212"/>
    <lineage>
        <taxon>Bacteria</taxon>
        <taxon>Pseudomonadati</taxon>
        <taxon>Bacteroidota</taxon>
        <taxon>Bacteroidia</taxon>
        <taxon>Bacteroidales</taxon>
        <taxon>Bacteroidaceae</taxon>
        <taxon>Bacteroides</taxon>
    </lineage>
</organism>
<dbReference type="EMBL" id="CP050831">
    <property type="protein sequence ID" value="QIU94854.1"/>
    <property type="molecule type" value="Genomic_DNA"/>
</dbReference>
<evidence type="ECO:0000259" key="2">
    <source>
        <dbReference type="Pfam" id="PF20780"/>
    </source>
</evidence>
<reference evidence="5 6" key="1">
    <citation type="submission" date="2020-03" db="EMBL/GenBank/DDBJ databases">
        <title>Genomic analysis of Bacteroides faecium CBA7301.</title>
        <authorList>
            <person name="Kim J."/>
            <person name="Roh S.W."/>
        </authorList>
    </citation>
    <scope>NUCLEOTIDE SEQUENCE [LARGE SCALE GENOMIC DNA]</scope>
    <source>
        <strain evidence="5 6">CBA7301</strain>
    </source>
</reference>
<dbReference type="AlphaFoldDB" id="A0A6H0KN05"/>
<proteinExistence type="predicted"/>
<dbReference type="RefSeq" id="WP_167963139.1">
    <property type="nucleotide sequence ID" value="NZ_CP050831.1"/>
</dbReference>
<evidence type="ECO:0008006" key="7">
    <source>
        <dbReference type="Google" id="ProtNLM"/>
    </source>
</evidence>
<dbReference type="Pfam" id="PF20782">
    <property type="entry name" value="TssR_VWA"/>
    <property type="match status" value="1"/>
</dbReference>
<feature type="domain" description="Type VI secretion system TssR-like VWA" evidence="4">
    <location>
        <begin position="272"/>
        <end position="569"/>
    </location>
</feature>
<accession>A0A6H0KN05</accession>
<dbReference type="InterPro" id="IPR049358">
    <property type="entry name" value="T6SS_TssR-like_C"/>
</dbReference>
<evidence type="ECO:0000313" key="6">
    <source>
        <dbReference type="Proteomes" id="UP000501780"/>
    </source>
</evidence>
<dbReference type="Proteomes" id="UP000501780">
    <property type="component" value="Chromosome"/>
</dbReference>
<sequence>MNRKNNPIRKILRVRISLLLYTTIVMLASCAPVNRFTRLKKVPGEYARNYEIGGIKMEQKFLEHATPWIVFSAKDGNMSHNYPGGRIRRKEFGFLEPFFVIKEKGKHIAVVKYSPDLAEGLKLKERKNAKYYGWIRKSDLLLRQESETDVYTGLKNKYIITLTDTAAVNHSSSCLSTDSAYVFADPDLTIRRGGIPVYSIVYLLKKSEKGNSGLISSAPEIYADSVAGQVLGWISTDLLQKKGARLHGKLYPSPVDAPSLKYVPVLSMKHQQDSTVLQVCRSIPVIDRSANFILNTKGGRITYPRYEQLQTDLKKINIVFAVEGQKEMQAEFPGMVNVIQNLVQTLRENPDGFGYRIGVCTPFRKNGNRSESPFVVQPCTDYISFMDSLSEVALHINNFSVQEEQVWSTLHKSVDMLEKYKNETNIIVFVGTKGYGGESPSLSLAKKTAGNNCRILAFQLYAGEKFTYDNFVLQMKNLITLSADSISEKKKEMLVSAVHLREKNSWRQGHKNIYSLDFPDASMSQGWLLFPEKEKKMTWDKLSFSTDTLISQIKQDNSMLLHELDKAFMSMGNSKTIFSSAAASYLNIRNDNLPASLLNCFAYSSPLLFIPGQFRYSSGNMPEYFLLLNKEEMDNLRSFIEGLSSFEVDYVEEASFYLPTGKIRKQLCRYLFRKVNENRLCGMSKKRVGEMKLADILSVITGCPASLSFPVNPTLEELKKKWVVTDELLDAMLQYIASKKRLLDTGYKKESFISNGQSYYWLRCDMLP</sequence>
<dbReference type="InterPro" id="IPR049359">
    <property type="entry name" value="T6SS_TssR-like_dom_2"/>
</dbReference>
<dbReference type="Pfam" id="PF20781">
    <property type="entry name" value="TssR_C"/>
    <property type="match status" value="1"/>
</dbReference>
<protein>
    <recommendedName>
        <fullName evidence="7">Lipoprotein</fullName>
    </recommendedName>
</protein>
<feature type="domain" description="Type VI secretion system TssR-like N-terminal barrel" evidence="1">
    <location>
        <begin position="40"/>
        <end position="142"/>
    </location>
</feature>
<evidence type="ECO:0000259" key="1">
    <source>
        <dbReference type="Pfam" id="PF17643"/>
    </source>
</evidence>
<dbReference type="InterPro" id="IPR049360">
    <property type="entry name" value="T6SS_TssR-like_VWA"/>
</dbReference>
<dbReference type="KEGG" id="bfc:BacF7301_12180"/>
<gene>
    <name evidence="5" type="ORF">BacF7301_12180</name>
</gene>
<dbReference type="Pfam" id="PF20780">
    <property type="entry name" value="TssR_M"/>
    <property type="match status" value="1"/>
</dbReference>
<dbReference type="PROSITE" id="PS51257">
    <property type="entry name" value="PROKAR_LIPOPROTEIN"/>
    <property type="match status" value="1"/>
</dbReference>